<dbReference type="Pfam" id="PF06938">
    <property type="entry name" value="DUF1285_N"/>
    <property type="match status" value="1"/>
</dbReference>
<dbReference type="EMBL" id="RZUL01000002">
    <property type="protein sequence ID" value="RVT41973.1"/>
    <property type="molecule type" value="Genomic_DNA"/>
</dbReference>
<dbReference type="InterPro" id="IPR048342">
    <property type="entry name" value="DUF1285_C"/>
</dbReference>
<dbReference type="Proteomes" id="UP000282977">
    <property type="component" value="Unassembled WGS sequence"/>
</dbReference>
<reference evidence="3 4" key="1">
    <citation type="submission" date="2019-01" db="EMBL/GenBank/DDBJ databases">
        <authorList>
            <person name="Chen W.-M."/>
        </authorList>
    </citation>
    <scope>NUCLEOTIDE SEQUENCE [LARGE SCALE GENOMIC DNA]</scope>
    <source>
        <strain evidence="3 4">TLA-22</strain>
    </source>
</reference>
<proteinExistence type="predicted"/>
<evidence type="ECO:0000259" key="2">
    <source>
        <dbReference type="Pfam" id="PF21028"/>
    </source>
</evidence>
<dbReference type="PIRSF" id="PIRSF029557">
    <property type="entry name" value="UCP029557"/>
    <property type="match status" value="1"/>
</dbReference>
<keyword evidence="4" id="KW-1185">Reference proteome</keyword>
<dbReference type="InterPro" id="IPR010707">
    <property type="entry name" value="DUF1285"/>
</dbReference>
<evidence type="ECO:0000259" key="1">
    <source>
        <dbReference type="Pfam" id="PF06938"/>
    </source>
</evidence>
<sequence>MPMPPPPDLAALSLPEILRLVEERRLPPVDQWNPAHCGDSEMRIARDGTWFHQGSPIERESMIRLFSTVLRREADGSHVLVTPVEKLSIAVEDAAFLAVEVKSDGAGAQRTLAFRLNTGDLVTADADHPIVVRGTADAPRPYLHVRGGLEALIVRAVYYDLAAMALADDADRPVPGLWSGGRFFSLGAPE</sequence>
<accession>A0A437J9A5</accession>
<dbReference type="OrthoDB" id="3078366at2"/>
<dbReference type="AlphaFoldDB" id="A0A437J9A5"/>
<organism evidence="3 4">
    <name type="scientific">Sphingobium algorifonticola</name>
    <dbReference type="NCBI Taxonomy" id="2008318"/>
    <lineage>
        <taxon>Bacteria</taxon>
        <taxon>Pseudomonadati</taxon>
        <taxon>Pseudomonadota</taxon>
        <taxon>Alphaproteobacteria</taxon>
        <taxon>Sphingomonadales</taxon>
        <taxon>Sphingomonadaceae</taxon>
        <taxon>Sphingobium</taxon>
    </lineage>
</organism>
<dbReference type="Gene3D" id="3.10.540.10">
    <property type="entry name" value="duf1285 like domain"/>
    <property type="match status" value="1"/>
</dbReference>
<dbReference type="InterPro" id="IPR048341">
    <property type="entry name" value="DUF1285_N"/>
</dbReference>
<dbReference type="InterPro" id="IPR023361">
    <property type="entry name" value="DUF1285_beta_roll_sf"/>
</dbReference>
<evidence type="ECO:0000313" key="3">
    <source>
        <dbReference type="EMBL" id="RVT41973.1"/>
    </source>
</evidence>
<evidence type="ECO:0000313" key="4">
    <source>
        <dbReference type="Proteomes" id="UP000282977"/>
    </source>
</evidence>
<name>A0A437J9A5_9SPHN</name>
<comment type="caution">
    <text evidence="3">The sequence shown here is derived from an EMBL/GenBank/DDBJ whole genome shotgun (WGS) entry which is preliminary data.</text>
</comment>
<dbReference type="RefSeq" id="WP_127690586.1">
    <property type="nucleotide sequence ID" value="NZ_RZUL01000002.1"/>
</dbReference>
<protein>
    <submittedName>
        <fullName evidence="3">DUF1285 domain-containing protein</fullName>
    </submittedName>
</protein>
<feature type="domain" description="DUF1285" evidence="1">
    <location>
        <begin position="27"/>
        <end position="94"/>
    </location>
</feature>
<dbReference type="Gene3D" id="2.30.270.10">
    <property type="entry name" value="duf1285 protein"/>
    <property type="match status" value="1"/>
</dbReference>
<gene>
    <name evidence="3" type="ORF">ENE74_06900</name>
</gene>
<feature type="domain" description="DUF1285" evidence="2">
    <location>
        <begin position="95"/>
        <end position="186"/>
    </location>
</feature>
<dbReference type="Pfam" id="PF21028">
    <property type="entry name" value="DUF1285_C"/>
    <property type="match status" value="1"/>
</dbReference>